<evidence type="ECO:0000313" key="14">
    <source>
        <dbReference type="Proteomes" id="UP000695000"/>
    </source>
</evidence>
<evidence type="ECO:0000256" key="1">
    <source>
        <dbReference type="ARBA" id="ARBA00004479"/>
    </source>
</evidence>
<dbReference type="Gene3D" id="2.60.120.680">
    <property type="entry name" value="GOLD domain"/>
    <property type="match status" value="1"/>
</dbReference>
<keyword evidence="5 12" id="KW-0732">Signal</keyword>
<evidence type="ECO:0000256" key="11">
    <source>
        <dbReference type="SAM" id="Phobius"/>
    </source>
</evidence>
<reference evidence="15" key="1">
    <citation type="submission" date="2025-08" db="UniProtKB">
        <authorList>
            <consortium name="RefSeq"/>
        </authorList>
    </citation>
    <scope>IDENTIFICATION</scope>
    <source>
        <tissue evidence="15">Whole Larva</tissue>
    </source>
</reference>
<gene>
    <name evidence="15" type="primary">LOC108560354</name>
</gene>
<evidence type="ECO:0000256" key="10">
    <source>
        <dbReference type="SAM" id="Coils"/>
    </source>
</evidence>
<dbReference type="PROSITE" id="PS50866">
    <property type="entry name" value="GOLD"/>
    <property type="match status" value="1"/>
</dbReference>
<comment type="subcellular location">
    <subcellularLocation>
        <location evidence="8">Endomembrane system</location>
        <topology evidence="8">Single-pass membrane protein</topology>
    </subcellularLocation>
    <subcellularLocation>
        <location evidence="1 9">Membrane</location>
        <topology evidence="1 9">Single-pass type I membrane protein</topology>
    </subcellularLocation>
</comment>
<keyword evidence="4 9" id="KW-0812">Transmembrane</keyword>
<dbReference type="SMART" id="SM01190">
    <property type="entry name" value="EMP24_GP25L"/>
    <property type="match status" value="1"/>
</dbReference>
<dbReference type="InterPro" id="IPR009038">
    <property type="entry name" value="GOLD_dom"/>
</dbReference>
<protein>
    <submittedName>
        <fullName evidence="15">Transmembrane emp24 domain-containing protein 5</fullName>
    </submittedName>
</protein>
<feature type="signal peptide" evidence="12">
    <location>
        <begin position="1"/>
        <end position="19"/>
    </location>
</feature>
<dbReference type="Pfam" id="PF01105">
    <property type="entry name" value="EMP24_GP25L"/>
    <property type="match status" value="1"/>
</dbReference>
<feature type="transmembrane region" description="Helical" evidence="11">
    <location>
        <begin position="192"/>
        <end position="212"/>
    </location>
</feature>
<dbReference type="Proteomes" id="UP000695000">
    <property type="component" value="Unplaced"/>
</dbReference>
<evidence type="ECO:0000256" key="5">
    <source>
        <dbReference type="ARBA" id="ARBA00022729"/>
    </source>
</evidence>
<evidence type="ECO:0000313" key="15">
    <source>
        <dbReference type="RefSeq" id="XP_017773356.1"/>
    </source>
</evidence>
<proteinExistence type="inferred from homology"/>
<keyword evidence="6 11" id="KW-1133">Transmembrane helix</keyword>
<dbReference type="GeneID" id="108560354"/>
<evidence type="ECO:0000259" key="13">
    <source>
        <dbReference type="PROSITE" id="PS50866"/>
    </source>
</evidence>
<evidence type="ECO:0000256" key="12">
    <source>
        <dbReference type="SAM" id="SignalP"/>
    </source>
</evidence>
<evidence type="ECO:0000256" key="6">
    <source>
        <dbReference type="ARBA" id="ARBA00022989"/>
    </source>
</evidence>
<feature type="chain" id="PRO_5045625251" evidence="12">
    <location>
        <begin position="20"/>
        <end position="234"/>
    </location>
</feature>
<accession>A0ABM1MFK6</accession>
<name>A0ABM1MFK6_NICVS</name>
<evidence type="ECO:0000256" key="8">
    <source>
        <dbReference type="ARBA" id="ARBA00037847"/>
    </source>
</evidence>
<evidence type="ECO:0000256" key="9">
    <source>
        <dbReference type="RuleBase" id="RU003827"/>
    </source>
</evidence>
<keyword evidence="7 11" id="KW-0472">Membrane</keyword>
<evidence type="ECO:0000256" key="4">
    <source>
        <dbReference type="ARBA" id="ARBA00022692"/>
    </source>
</evidence>
<dbReference type="PANTHER" id="PTHR22811">
    <property type="entry name" value="TRANSMEMBRANE EMP24 DOMAIN-CONTAINING PROTEIN"/>
    <property type="match status" value="1"/>
</dbReference>
<keyword evidence="10" id="KW-0175">Coiled coil</keyword>
<organism evidence="14 15">
    <name type="scientific">Nicrophorus vespilloides</name>
    <name type="common">Boreal carrion beetle</name>
    <dbReference type="NCBI Taxonomy" id="110193"/>
    <lineage>
        <taxon>Eukaryota</taxon>
        <taxon>Metazoa</taxon>
        <taxon>Ecdysozoa</taxon>
        <taxon>Arthropoda</taxon>
        <taxon>Hexapoda</taxon>
        <taxon>Insecta</taxon>
        <taxon>Pterygota</taxon>
        <taxon>Neoptera</taxon>
        <taxon>Endopterygota</taxon>
        <taxon>Coleoptera</taxon>
        <taxon>Polyphaga</taxon>
        <taxon>Staphyliniformia</taxon>
        <taxon>Silphidae</taxon>
        <taxon>Nicrophorinae</taxon>
        <taxon>Nicrophorus</taxon>
    </lineage>
</organism>
<dbReference type="SUPFAM" id="SSF101576">
    <property type="entry name" value="Supernatant protein factor (SPF), C-terminal domain"/>
    <property type="match status" value="1"/>
</dbReference>
<feature type="coiled-coil region" evidence="10">
    <location>
        <begin position="144"/>
        <end position="174"/>
    </location>
</feature>
<evidence type="ECO:0000256" key="2">
    <source>
        <dbReference type="ARBA" id="ARBA00007104"/>
    </source>
</evidence>
<sequence>MYKLSNIIVFLVCVWGVRCLEREMTVFIQPGKEDCFYQNVLENEKIEIEYQVIDGGFGELDITFNLADPTGRILSSDYKKAENNHRVEAKMTGDYKFCFDNSFSVVTTKTIFFELVVEKDGDDDDEWNDENAEQLPEEVLEITVDEINESINKVRQNLKNIKHLQDTIKNSEARDRNVAEDNYLKVNYFSSMHLFVMVSVSIIQVLVLKSLFDAKFTYHKLVTFKMFMSQKSNR</sequence>
<keyword evidence="14" id="KW-1185">Reference proteome</keyword>
<dbReference type="RefSeq" id="XP_017773356.1">
    <property type="nucleotide sequence ID" value="XM_017917867.1"/>
</dbReference>
<dbReference type="InterPro" id="IPR015720">
    <property type="entry name" value="Emp24-like"/>
</dbReference>
<feature type="domain" description="GOLD" evidence="13">
    <location>
        <begin position="33"/>
        <end position="117"/>
    </location>
</feature>
<evidence type="ECO:0000256" key="7">
    <source>
        <dbReference type="ARBA" id="ARBA00023136"/>
    </source>
</evidence>
<keyword evidence="3" id="KW-0217">Developmental protein</keyword>
<comment type="similarity">
    <text evidence="2 9">Belongs to the EMP24/GP25L family.</text>
</comment>
<dbReference type="InterPro" id="IPR036598">
    <property type="entry name" value="GOLD_dom_sf"/>
</dbReference>
<evidence type="ECO:0000256" key="3">
    <source>
        <dbReference type="ARBA" id="ARBA00022473"/>
    </source>
</evidence>